<keyword evidence="2" id="KW-1015">Disulfide bond</keyword>
<feature type="chain" id="PRO_5040420859" evidence="3">
    <location>
        <begin position="19"/>
        <end position="503"/>
    </location>
</feature>
<name>A0A9Q1CAF3_HOLLE</name>
<proteinExistence type="inferred from homology"/>
<comment type="similarity">
    <text evidence="1">Belongs to the BPI/LBP/Plunc superfamily. BPI/LBP family.</text>
</comment>
<dbReference type="GO" id="GO:0008289">
    <property type="term" value="F:lipid binding"/>
    <property type="evidence" value="ECO:0007669"/>
    <property type="project" value="InterPro"/>
</dbReference>
<dbReference type="SMART" id="SM00328">
    <property type="entry name" value="BPI1"/>
    <property type="match status" value="1"/>
</dbReference>
<dbReference type="OrthoDB" id="10255543at2759"/>
<evidence type="ECO:0000313" key="7">
    <source>
        <dbReference type="Proteomes" id="UP001152320"/>
    </source>
</evidence>
<dbReference type="Proteomes" id="UP001152320">
    <property type="component" value="Chromosome 5"/>
</dbReference>
<evidence type="ECO:0000256" key="1">
    <source>
        <dbReference type="ARBA" id="ARBA00007292"/>
    </source>
</evidence>
<dbReference type="EMBL" id="JAIZAY010000005">
    <property type="protein sequence ID" value="KAJ8041064.1"/>
    <property type="molecule type" value="Genomic_DNA"/>
</dbReference>
<dbReference type="InterPro" id="IPR017943">
    <property type="entry name" value="Bactericidal_perm-incr_a/b_dom"/>
</dbReference>
<evidence type="ECO:0000259" key="4">
    <source>
        <dbReference type="SMART" id="SM00328"/>
    </source>
</evidence>
<evidence type="ECO:0000256" key="3">
    <source>
        <dbReference type="SAM" id="SignalP"/>
    </source>
</evidence>
<reference evidence="6" key="1">
    <citation type="submission" date="2021-10" db="EMBL/GenBank/DDBJ databases">
        <title>Tropical sea cucumber genome reveals ecological adaptation and Cuvierian tubules defense mechanism.</title>
        <authorList>
            <person name="Chen T."/>
        </authorList>
    </citation>
    <scope>NUCLEOTIDE SEQUENCE</scope>
    <source>
        <strain evidence="6">Nanhai2018</strain>
        <tissue evidence="6">Muscle</tissue>
    </source>
</reference>
<dbReference type="Pfam" id="PF01273">
    <property type="entry name" value="LBP_BPI_CETP"/>
    <property type="match status" value="1"/>
</dbReference>
<keyword evidence="3" id="KW-0732">Signal</keyword>
<dbReference type="Gene3D" id="3.15.10.10">
    <property type="entry name" value="Bactericidal permeability-increasing protein, domain 1"/>
    <property type="match status" value="1"/>
</dbReference>
<dbReference type="InterPro" id="IPR017942">
    <property type="entry name" value="Lipid-bd_serum_glycop_N"/>
</dbReference>
<sequence length="503" mass="56321">MSPLSVVLLGCIIAGVVGDDPPGLKARITPMGLEFASKRARSEILKMAKYHSVPDQHGDYGMWIGTVHYRAYRLYISEISIISASIQPEKGGVWVSLNKARIAVHGSWEDEFNWLPFGDTGSLDVILNRVYLRLFINIGYDGMGKPTVRLSTSSCAFRVVYISLSLKGKGKYNWIYRKMKESLEEMIRKKLYAQVCPQLVREVNIKAAEILKNIKVVRPITKYAEIDLGLTSQPEFGSSVTTYHKGTVYETAHHQEPPFNVSVLPGDPDESNMAVFWITDYAINSACYVLHNTGSFMYILTKDNIPAGVNLNLNTSGFEMKFLIPELSKLYPKRLMQIYMHTSGPPKVKFGVSNVSVAMEGYISVSVVEPNRSLTSVFTLGATANISARLGSYMTNVTWDKVSISFDVKLLKSAISDLKIERLRQKLKLALKMFIMPKIKQMGNAGIPIPSLPLQGYALSNLNISHGQNFLKIGTDMYHIDWLSDIFLKGRSQPIPTFSKLFY</sequence>
<feature type="domain" description="Lipid-binding serum glycoprotein N-terminal" evidence="4">
    <location>
        <begin position="27"/>
        <end position="253"/>
    </location>
</feature>
<dbReference type="Gene3D" id="3.15.20.10">
    <property type="entry name" value="Bactericidal permeability-increasing protein, domain 2"/>
    <property type="match status" value="1"/>
</dbReference>
<evidence type="ECO:0000259" key="5">
    <source>
        <dbReference type="SMART" id="SM00329"/>
    </source>
</evidence>
<gene>
    <name evidence="6" type="ORF">HOLleu_11769</name>
</gene>
<dbReference type="PANTHER" id="PTHR10504">
    <property type="entry name" value="BACTERICIDAL PERMEABILITY-INCREASING BPI PROTEIN-RELATED"/>
    <property type="match status" value="1"/>
</dbReference>
<feature type="signal peptide" evidence="3">
    <location>
        <begin position="1"/>
        <end position="18"/>
    </location>
</feature>
<dbReference type="AlphaFoldDB" id="A0A9Q1CAF3"/>
<evidence type="ECO:0000313" key="6">
    <source>
        <dbReference type="EMBL" id="KAJ8041064.1"/>
    </source>
</evidence>
<dbReference type="PANTHER" id="PTHR10504:SF131">
    <property type="entry name" value="BPI2 DOMAIN-CONTAINING PROTEIN"/>
    <property type="match status" value="1"/>
</dbReference>
<dbReference type="SUPFAM" id="SSF55394">
    <property type="entry name" value="Bactericidal permeability-increasing protein, BPI"/>
    <property type="match status" value="2"/>
</dbReference>
<accession>A0A9Q1CAF3</accession>
<protein>
    <submittedName>
        <fullName evidence="6">Bactericidal permeability-increasing protein</fullName>
    </submittedName>
</protein>
<evidence type="ECO:0000256" key="2">
    <source>
        <dbReference type="ARBA" id="ARBA00023157"/>
    </source>
</evidence>
<dbReference type="SMART" id="SM00329">
    <property type="entry name" value="BPI2"/>
    <property type="match status" value="1"/>
</dbReference>
<dbReference type="Pfam" id="PF02886">
    <property type="entry name" value="LBP_BPI_CETP_C"/>
    <property type="match status" value="1"/>
</dbReference>
<dbReference type="InterPro" id="IPR001124">
    <property type="entry name" value="Lipid-bd_serum_glycop_C"/>
</dbReference>
<keyword evidence="7" id="KW-1185">Reference proteome</keyword>
<feature type="domain" description="Lipid-binding serum glycoprotein C-terminal" evidence="5">
    <location>
        <begin position="268"/>
        <end position="475"/>
    </location>
</feature>
<comment type="caution">
    <text evidence="6">The sequence shown here is derived from an EMBL/GenBank/DDBJ whole genome shotgun (WGS) entry which is preliminary data.</text>
</comment>
<organism evidence="6 7">
    <name type="scientific">Holothuria leucospilota</name>
    <name type="common">Black long sea cucumber</name>
    <name type="synonym">Mertensiothuria leucospilota</name>
    <dbReference type="NCBI Taxonomy" id="206669"/>
    <lineage>
        <taxon>Eukaryota</taxon>
        <taxon>Metazoa</taxon>
        <taxon>Echinodermata</taxon>
        <taxon>Eleutherozoa</taxon>
        <taxon>Echinozoa</taxon>
        <taxon>Holothuroidea</taxon>
        <taxon>Aspidochirotacea</taxon>
        <taxon>Aspidochirotida</taxon>
        <taxon>Holothuriidae</taxon>
        <taxon>Holothuria</taxon>
    </lineage>
</organism>
<dbReference type="InterPro" id="IPR032942">
    <property type="entry name" value="BPI/LBP/Plunc"/>
</dbReference>
<dbReference type="GO" id="GO:0005615">
    <property type="term" value="C:extracellular space"/>
    <property type="evidence" value="ECO:0007669"/>
    <property type="project" value="TreeGrafter"/>
</dbReference>